<dbReference type="OrthoDB" id="14613at10239"/>
<dbReference type="RefSeq" id="YP_003358348.1">
    <property type="nucleotide sequence ID" value="NC_013691.1"/>
</dbReference>
<dbReference type="GeneID" id="8684418"/>
<sequence length="121" mass="13672">MTVRELLEALNRMVEVYPEGVARERLLDHTLRIPVLRPGTCGARPSVDVISVVPGFDWDNGSMFVEPKSDVQLTVLTPEQVKTITASYAKGTSWFAYQETKKLREEILRLKQQLELLGGDK</sequence>
<protein>
    <submittedName>
        <fullName evidence="1">Uncharacterized protein</fullName>
    </submittedName>
</protein>
<dbReference type="EMBL" id="FN422398">
    <property type="protein sequence ID" value="CAZ66207.1"/>
    <property type="molecule type" value="Genomic_DNA"/>
</dbReference>
<proteinExistence type="predicted"/>
<evidence type="ECO:0000313" key="1">
    <source>
        <dbReference type="EMBL" id="CAZ66207.1"/>
    </source>
</evidence>
<reference evidence="2" key="1">
    <citation type="journal article" date="2010" name="Virology">
        <title>Molecular and physiological analysis of three Pseudomonas aeruginosa phages belonging to the "N4-like viruses".</title>
        <authorList>
            <person name="Ceyssens P.J."/>
            <person name="Brabban A."/>
            <person name="Rogge L."/>
            <person name="Lewis M.S."/>
            <person name="Pickard D."/>
            <person name="Goulding D."/>
            <person name="Dougan G."/>
            <person name="Nob en J.P."/>
            <person name="Kropinski A."/>
            <person name="Kutter E."/>
            <person name="Lavigne R."/>
        </authorList>
    </citation>
    <scope>NUCLEOTIDE SEQUENCE [LARGE SCALE GENOMIC DNA]</scope>
</reference>
<dbReference type="KEGG" id="vg:8684418"/>
<organism evidence="1 2">
    <name type="scientific">Pseudomonas phage LUZ7</name>
    <dbReference type="NCBI Taxonomy" id="655097"/>
    <lineage>
        <taxon>Viruses</taxon>
        <taxon>Duplodnaviria</taxon>
        <taxon>Heunggongvirae</taxon>
        <taxon>Uroviricota</taxon>
        <taxon>Caudoviricetes</taxon>
        <taxon>Schitoviridae</taxon>
        <taxon>Migulavirinae</taxon>
        <taxon>Luzseptimavirus</taxon>
        <taxon>Luzseptimavirus LUZ7</taxon>
    </lineage>
</organism>
<dbReference type="Proteomes" id="UP000002615">
    <property type="component" value="Segment"/>
</dbReference>
<keyword evidence="2" id="KW-1185">Reference proteome</keyword>
<name>C8ZKG5_9CAUD</name>
<evidence type="ECO:0000313" key="2">
    <source>
        <dbReference type="Proteomes" id="UP000002615"/>
    </source>
</evidence>
<accession>C8ZKG5</accession>